<dbReference type="CDD" id="cd00037">
    <property type="entry name" value="CLECT"/>
    <property type="match status" value="1"/>
</dbReference>
<dbReference type="OrthoDB" id="5867782at2759"/>
<dbReference type="Pfam" id="PF00059">
    <property type="entry name" value="Lectin_C"/>
    <property type="match status" value="1"/>
</dbReference>
<evidence type="ECO:0000313" key="2">
    <source>
        <dbReference type="EMBL" id="KHN75856.1"/>
    </source>
</evidence>
<gene>
    <name evidence="2" type="primary">VCAN</name>
    <name evidence="2" type="ORF">Tcan_12873</name>
</gene>
<dbReference type="InterPro" id="IPR016186">
    <property type="entry name" value="C-type_lectin-like/link_sf"/>
</dbReference>
<proteinExistence type="predicted"/>
<sequence>MVAVEWAIRENKDAGTAQQGGAHNYYDGAFLCAKLGATPASILNADEQYFVNTLVLASGGKAYWIGMRKVGNSYIWTDGSPVTYMNWRPTQPDGCCPPDVTCVLVNYHDAIGQWEDAGCVTIWRSPLYTVCKKPL</sequence>
<dbReference type="PANTHER" id="PTHR22803">
    <property type="entry name" value="MANNOSE, PHOSPHOLIPASE, LECTIN RECEPTOR RELATED"/>
    <property type="match status" value="1"/>
</dbReference>
<dbReference type="InterPro" id="IPR001304">
    <property type="entry name" value="C-type_lectin-like"/>
</dbReference>
<protein>
    <submittedName>
        <fullName evidence="2">Versican core protein</fullName>
    </submittedName>
</protein>
<dbReference type="Proteomes" id="UP000031036">
    <property type="component" value="Unassembled WGS sequence"/>
</dbReference>
<name>A0A0B2UXT3_TOXCA</name>
<dbReference type="Gene3D" id="3.10.100.10">
    <property type="entry name" value="Mannose-Binding Protein A, subunit A"/>
    <property type="match status" value="1"/>
</dbReference>
<dbReference type="STRING" id="6265.A0A0B2UXT3"/>
<keyword evidence="3" id="KW-1185">Reference proteome</keyword>
<dbReference type="EMBL" id="JPKZ01002600">
    <property type="protein sequence ID" value="KHN75856.1"/>
    <property type="molecule type" value="Genomic_DNA"/>
</dbReference>
<comment type="caution">
    <text evidence="2">The sequence shown here is derived from an EMBL/GenBank/DDBJ whole genome shotgun (WGS) entry which is preliminary data.</text>
</comment>
<dbReference type="InterPro" id="IPR016187">
    <property type="entry name" value="CTDL_fold"/>
</dbReference>
<evidence type="ECO:0000259" key="1">
    <source>
        <dbReference type="PROSITE" id="PS50041"/>
    </source>
</evidence>
<reference evidence="2 3" key="1">
    <citation type="submission" date="2014-11" db="EMBL/GenBank/DDBJ databases">
        <title>Genetic blueprint of the zoonotic pathogen Toxocara canis.</title>
        <authorList>
            <person name="Zhu X.-Q."/>
            <person name="Korhonen P.K."/>
            <person name="Cai H."/>
            <person name="Young N.D."/>
            <person name="Nejsum P."/>
            <person name="von Samson-Himmelstjerna G."/>
            <person name="Boag P.R."/>
            <person name="Tan P."/>
            <person name="Li Q."/>
            <person name="Min J."/>
            <person name="Yang Y."/>
            <person name="Wang X."/>
            <person name="Fang X."/>
            <person name="Hall R.S."/>
            <person name="Hofmann A."/>
            <person name="Sternberg P.W."/>
            <person name="Jex A.R."/>
            <person name="Gasser R.B."/>
        </authorList>
    </citation>
    <scope>NUCLEOTIDE SEQUENCE [LARGE SCALE GENOMIC DNA]</scope>
    <source>
        <strain evidence="2">PN_DK_2014</strain>
    </source>
</reference>
<dbReference type="PROSITE" id="PS50041">
    <property type="entry name" value="C_TYPE_LECTIN_2"/>
    <property type="match status" value="1"/>
</dbReference>
<evidence type="ECO:0000313" key="3">
    <source>
        <dbReference type="Proteomes" id="UP000031036"/>
    </source>
</evidence>
<dbReference type="AlphaFoldDB" id="A0A0B2UXT3"/>
<dbReference type="SUPFAM" id="SSF56436">
    <property type="entry name" value="C-type lectin-like"/>
    <property type="match status" value="1"/>
</dbReference>
<accession>A0A0B2UXT3</accession>
<feature type="domain" description="C-type lectin" evidence="1">
    <location>
        <begin position="24"/>
        <end position="119"/>
    </location>
</feature>
<dbReference type="InterPro" id="IPR050111">
    <property type="entry name" value="C-type_lectin/snaclec_domain"/>
</dbReference>
<organism evidence="2 3">
    <name type="scientific">Toxocara canis</name>
    <name type="common">Canine roundworm</name>
    <dbReference type="NCBI Taxonomy" id="6265"/>
    <lineage>
        <taxon>Eukaryota</taxon>
        <taxon>Metazoa</taxon>
        <taxon>Ecdysozoa</taxon>
        <taxon>Nematoda</taxon>
        <taxon>Chromadorea</taxon>
        <taxon>Rhabditida</taxon>
        <taxon>Spirurina</taxon>
        <taxon>Ascaridomorpha</taxon>
        <taxon>Ascaridoidea</taxon>
        <taxon>Toxocaridae</taxon>
        <taxon>Toxocara</taxon>
    </lineage>
</organism>
<dbReference type="SMART" id="SM00034">
    <property type="entry name" value="CLECT"/>
    <property type="match status" value="1"/>
</dbReference>